<proteinExistence type="inferred from homology"/>
<dbReference type="GO" id="GO:0016263">
    <property type="term" value="F:glycoprotein-N-acetylgalactosamine 3-beta-galactosyltransferase activity"/>
    <property type="evidence" value="ECO:0007669"/>
    <property type="project" value="TreeGrafter"/>
</dbReference>
<dbReference type="PANTHER" id="PTHR23033">
    <property type="entry name" value="BETA1,3-GALACTOSYLTRANSFERASE"/>
    <property type="match status" value="1"/>
</dbReference>
<dbReference type="KEGG" id="aaf:AURANDRAFT_64950"/>
<sequence length="703" mass="77524">MDTVVGPKMRKAWFCTFENLVFDGAKWRAFCDLTRWGRDRRYLEDLPWAFGRDVLVSSGAPPASTPKKSRPTYVAFGDCRTGNPGHCIGDWQNYRIVSRVLNESSFDAILFAGFGDGRWRGEWDAVVEPEAAVYATGALSPLGMHGPHWQVGHYLLAARARPGCRGRPPPSPVLVDVTTRATAAAAVDFCGLVRAKRVRAAGAPCGASAFVFLYVLRPARRTGGDATPLREISNVDDLLAAVEGEHPTAAVVAADFMRLSPVEQEAAVRRADVVFGTHGGGLWNAARWMRPPQALLEIMPAGGPGSTEHIAHGLGVAYYEVRCDACTRATGFSGDVSIVRCLEQLGRAVAAVPAVPAAAAAAVAAPVVPPPPPPPAAPRPPVWQRKTKKTYKEVDMPPFDAPRIDPYRHRANLAGPLDAAACDAHRRAVPYHARAMKLVDVSPVYEAPTLPRVLCVIYTVAKHHATAGKAASETWLPRCDGALILSDESDETVGAVGVPHEGPEEYNNIWQKTRANWRYVYEYYRDDFDYFHFGGDDLFLLVSNLKAYLASPPVKARNDRGEPLFLGRRFKLNGNEKHLFNSGGSGYTFNRQSLALLYDSFDEPFCQPHLHGFYEDVMVAECFRNGPAHLLPTDTRDATGAERFHPFTPGHHLLREPEDWYAKYSFDLIEGEKYFSRQSTAFHYVKPDLMVHMDAILHRCPSH</sequence>
<evidence type="ECO:0000256" key="6">
    <source>
        <dbReference type="ARBA" id="ARBA00023136"/>
    </source>
</evidence>
<protein>
    <recommendedName>
        <fullName evidence="7">Glycosyltransferase 61 catalytic domain-containing protein</fullName>
    </recommendedName>
</protein>
<gene>
    <name evidence="8" type="ORF">AURANDRAFT_64950</name>
</gene>
<dbReference type="Gene3D" id="3.90.550.50">
    <property type="match status" value="1"/>
</dbReference>
<organism evidence="9">
    <name type="scientific">Aureococcus anophagefferens</name>
    <name type="common">Harmful bloom alga</name>
    <dbReference type="NCBI Taxonomy" id="44056"/>
    <lineage>
        <taxon>Eukaryota</taxon>
        <taxon>Sar</taxon>
        <taxon>Stramenopiles</taxon>
        <taxon>Ochrophyta</taxon>
        <taxon>Pelagophyceae</taxon>
        <taxon>Pelagomonadales</taxon>
        <taxon>Pelagomonadaceae</taxon>
        <taxon>Aureococcus</taxon>
    </lineage>
</organism>
<evidence type="ECO:0000259" key="7">
    <source>
        <dbReference type="Pfam" id="PF04577"/>
    </source>
</evidence>
<reference evidence="8 9" key="1">
    <citation type="journal article" date="2011" name="Proc. Natl. Acad. Sci. U.S.A.">
        <title>Niche of harmful alga Aureococcus anophagefferens revealed through ecogenomics.</title>
        <authorList>
            <person name="Gobler C.J."/>
            <person name="Berry D.L."/>
            <person name="Dyhrman S.T."/>
            <person name="Wilhelm S.W."/>
            <person name="Salamov A."/>
            <person name="Lobanov A.V."/>
            <person name="Zhang Y."/>
            <person name="Collier J.L."/>
            <person name="Wurch L.L."/>
            <person name="Kustka A.B."/>
            <person name="Dill B.D."/>
            <person name="Shah M."/>
            <person name="VerBerkmoes N.C."/>
            <person name="Kuo A."/>
            <person name="Terry A."/>
            <person name="Pangilinan J."/>
            <person name="Lindquist E.A."/>
            <person name="Lucas S."/>
            <person name="Paulsen I.T."/>
            <person name="Hattenrath-Lehmann T.K."/>
            <person name="Talmage S.C."/>
            <person name="Walker E.A."/>
            <person name="Koch F."/>
            <person name="Burson A.M."/>
            <person name="Marcoval M.A."/>
            <person name="Tang Y.Z."/>
            <person name="Lecleir G.R."/>
            <person name="Coyne K.J."/>
            <person name="Berg G.M."/>
            <person name="Bertrand E.M."/>
            <person name="Saito M.A."/>
            <person name="Gladyshev V.N."/>
            <person name="Grigoriev I.V."/>
        </authorList>
    </citation>
    <scope>NUCLEOTIDE SEQUENCE [LARGE SCALE GENOMIC DNA]</scope>
    <source>
        <strain evidence="9">CCMP 1984</strain>
    </source>
</reference>
<dbReference type="EMBL" id="GL833131">
    <property type="protein sequence ID" value="EGB07412.1"/>
    <property type="molecule type" value="Genomic_DNA"/>
</dbReference>
<evidence type="ECO:0000313" key="9">
    <source>
        <dbReference type="Proteomes" id="UP000002729"/>
    </source>
</evidence>
<keyword evidence="4" id="KW-0735">Signal-anchor</keyword>
<dbReference type="InterPro" id="IPR026050">
    <property type="entry name" value="C1GALT1/C1GALT1_chp1"/>
</dbReference>
<keyword evidence="6" id="KW-0472">Membrane</keyword>
<accession>F0YCC4</accession>
<evidence type="ECO:0000256" key="2">
    <source>
        <dbReference type="ARBA" id="ARBA00006462"/>
    </source>
</evidence>
<evidence type="ECO:0000256" key="1">
    <source>
        <dbReference type="ARBA" id="ARBA00004606"/>
    </source>
</evidence>
<dbReference type="Proteomes" id="UP000002729">
    <property type="component" value="Unassembled WGS sequence"/>
</dbReference>
<dbReference type="GeneID" id="20225092"/>
<evidence type="ECO:0000256" key="5">
    <source>
        <dbReference type="ARBA" id="ARBA00022989"/>
    </source>
</evidence>
<dbReference type="AlphaFoldDB" id="F0YCC4"/>
<dbReference type="GO" id="GO:0016020">
    <property type="term" value="C:membrane"/>
    <property type="evidence" value="ECO:0007669"/>
    <property type="project" value="UniProtKB-SubCell"/>
</dbReference>
<evidence type="ECO:0000313" key="8">
    <source>
        <dbReference type="EMBL" id="EGB07412.1"/>
    </source>
</evidence>
<comment type="similarity">
    <text evidence="2">Belongs to the glycosyltransferase 31 family. Beta3-Gal-T subfamily.</text>
</comment>
<dbReference type="RefSeq" id="XP_009038030.1">
    <property type="nucleotide sequence ID" value="XM_009039782.1"/>
</dbReference>
<dbReference type="InParanoid" id="F0YCC4"/>
<evidence type="ECO:0000256" key="4">
    <source>
        <dbReference type="ARBA" id="ARBA00022968"/>
    </source>
</evidence>
<dbReference type="eggNOG" id="KOG2246">
    <property type="taxonomic scope" value="Eukaryota"/>
</dbReference>
<dbReference type="Pfam" id="PF04577">
    <property type="entry name" value="Glyco_transf_61"/>
    <property type="match status" value="1"/>
</dbReference>
<keyword evidence="3" id="KW-0812">Transmembrane</keyword>
<comment type="subcellular location">
    <subcellularLocation>
        <location evidence="1">Membrane</location>
        <topology evidence="1">Single-pass type II membrane protein</topology>
    </subcellularLocation>
</comment>
<name>F0YCC4_AURAN</name>
<dbReference type="PANTHER" id="PTHR23033:SF14">
    <property type="entry name" value="GLYCOPROTEIN-N-ACETYLGALACTOSAMINE 3-BETA-GALACTOSYLTRANSFERASE 1-RELATED"/>
    <property type="match status" value="1"/>
</dbReference>
<evidence type="ECO:0000256" key="3">
    <source>
        <dbReference type="ARBA" id="ARBA00022692"/>
    </source>
</evidence>
<dbReference type="OrthoDB" id="414175at2759"/>
<keyword evidence="9" id="KW-1185">Reference proteome</keyword>
<feature type="domain" description="Glycosyltransferase 61 catalytic" evidence="7">
    <location>
        <begin position="213"/>
        <end position="292"/>
    </location>
</feature>
<dbReference type="InterPro" id="IPR049625">
    <property type="entry name" value="Glyco_transf_61_cat"/>
</dbReference>
<keyword evidence="5" id="KW-1133">Transmembrane helix</keyword>